<evidence type="ECO:0000313" key="9">
    <source>
        <dbReference type="EMBL" id="MEN3324666.1"/>
    </source>
</evidence>
<dbReference type="RefSeq" id="WP_346242466.1">
    <property type="nucleotide sequence ID" value="NZ_JAZHYP010000007.1"/>
</dbReference>
<dbReference type="GO" id="GO:0004851">
    <property type="term" value="F:uroporphyrin-III C-methyltransferase activity"/>
    <property type="evidence" value="ECO:0007669"/>
    <property type="project" value="UniProtKB-EC"/>
</dbReference>
<keyword evidence="10" id="KW-1185">Reference proteome</keyword>
<evidence type="ECO:0000256" key="2">
    <source>
        <dbReference type="ARBA" id="ARBA00012162"/>
    </source>
</evidence>
<gene>
    <name evidence="9" type="primary">cobA</name>
    <name evidence="9" type="ORF">VP395_13070</name>
</gene>
<sequence>MSLITPKLTVVGAGPGDPDLITLKAIKAIESADVILYDALINEELLKYASAKTELIFVGKRKGCYAFQQEQINELIVNKAKEKGHVVRLKGGDPFIFGRGAEEIDYVRTFGLETYVVPGISSSIAVPAYQGIPLTKRGASESFWVITGTTKAHQLSDDVAIAAKSTATVVILMGMGKLDEIVQIFSEENKQDTPVAIIQEGTTENEKFGFGTISTISKVVEEKQLANPAIIVIGDVVKERVQLTTIYKELNKA</sequence>
<evidence type="ECO:0000313" key="10">
    <source>
        <dbReference type="Proteomes" id="UP001416393"/>
    </source>
</evidence>
<dbReference type="InterPro" id="IPR006366">
    <property type="entry name" value="CobA/CysG_C"/>
</dbReference>
<dbReference type="PANTHER" id="PTHR45790">
    <property type="entry name" value="SIROHEME SYNTHASE-RELATED"/>
    <property type="match status" value="1"/>
</dbReference>
<evidence type="ECO:0000256" key="6">
    <source>
        <dbReference type="ARBA" id="ARBA00023244"/>
    </source>
</evidence>
<dbReference type="NCBIfam" id="TIGR01469">
    <property type="entry name" value="cobA_cysG_Cterm"/>
    <property type="match status" value="1"/>
</dbReference>
<dbReference type="CDD" id="cd11642">
    <property type="entry name" value="SUMT"/>
    <property type="match status" value="1"/>
</dbReference>
<dbReference type="InterPro" id="IPR035996">
    <property type="entry name" value="4pyrrol_Methylase_sf"/>
</dbReference>
<accession>A0ABV0AC36</accession>
<dbReference type="EMBL" id="JAZHYP010000007">
    <property type="protein sequence ID" value="MEN3324666.1"/>
    <property type="molecule type" value="Genomic_DNA"/>
</dbReference>
<dbReference type="GO" id="GO:0032259">
    <property type="term" value="P:methylation"/>
    <property type="evidence" value="ECO:0007669"/>
    <property type="project" value="UniProtKB-KW"/>
</dbReference>
<evidence type="ECO:0000259" key="8">
    <source>
        <dbReference type="Pfam" id="PF00590"/>
    </source>
</evidence>
<comment type="pathway">
    <text evidence="7">Porphyrin-containing compound metabolism; siroheme biosynthesis; precorrin-2 from uroporphyrinogen III: step 1/1.</text>
</comment>
<dbReference type="InterPro" id="IPR050161">
    <property type="entry name" value="Siro_Cobalamin_biosynth"/>
</dbReference>
<reference evidence="9 10" key="1">
    <citation type="submission" date="2024-01" db="EMBL/GenBank/DDBJ databases">
        <title>Mariniflexile litorale sp. nov., isolated from the shallow sediments of the Sea of Japan.</title>
        <authorList>
            <person name="Romanenko L."/>
            <person name="Bystritskaya E."/>
            <person name="Isaeva M."/>
        </authorList>
    </citation>
    <scope>NUCLEOTIDE SEQUENCE [LARGE SCALE GENOMIC DNA]</scope>
    <source>
        <strain evidence="9 10">KCTC 32427</strain>
    </source>
</reference>
<dbReference type="InterPro" id="IPR003043">
    <property type="entry name" value="Uropor_MeTrfase_CS"/>
</dbReference>
<evidence type="ECO:0000256" key="7">
    <source>
        <dbReference type="ARBA" id="ARBA00025705"/>
    </source>
</evidence>
<evidence type="ECO:0000256" key="5">
    <source>
        <dbReference type="ARBA" id="ARBA00022691"/>
    </source>
</evidence>
<keyword evidence="4 9" id="KW-0808">Transferase</keyword>
<dbReference type="InterPro" id="IPR000878">
    <property type="entry name" value="4pyrrol_Mease"/>
</dbReference>
<dbReference type="NCBIfam" id="NF004790">
    <property type="entry name" value="PRK06136.1"/>
    <property type="match status" value="1"/>
</dbReference>
<evidence type="ECO:0000256" key="4">
    <source>
        <dbReference type="ARBA" id="ARBA00022679"/>
    </source>
</evidence>
<evidence type="ECO:0000256" key="3">
    <source>
        <dbReference type="ARBA" id="ARBA00022603"/>
    </source>
</evidence>
<dbReference type="PANTHER" id="PTHR45790:SF3">
    <property type="entry name" value="S-ADENOSYL-L-METHIONINE-DEPENDENT UROPORPHYRINOGEN III METHYLTRANSFERASE, CHLOROPLASTIC"/>
    <property type="match status" value="1"/>
</dbReference>
<dbReference type="Pfam" id="PF00590">
    <property type="entry name" value="TP_methylase"/>
    <property type="match status" value="1"/>
</dbReference>
<proteinExistence type="inferred from homology"/>
<dbReference type="SUPFAM" id="SSF53790">
    <property type="entry name" value="Tetrapyrrole methylase"/>
    <property type="match status" value="1"/>
</dbReference>
<feature type="domain" description="Tetrapyrrole methylase" evidence="8">
    <location>
        <begin position="7"/>
        <end position="216"/>
    </location>
</feature>
<comment type="caution">
    <text evidence="9">The sequence shown here is derived from an EMBL/GenBank/DDBJ whole genome shotgun (WGS) entry which is preliminary data.</text>
</comment>
<evidence type="ECO:0000256" key="1">
    <source>
        <dbReference type="ARBA" id="ARBA00005879"/>
    </source>
</evidence>
<protein>
    <recommendedName>
        <fullName evidence="2">uroporphyrinogen-III C-methyltransferase</fullName>
        <ecNumber evidence="2">2.1.1.107</ecNumber>
    </recommendedName>
</protein>
<dbReference type="InterPro" id="IPR014777">
    <property type="entry name" value="4pyrrole_Mease_sub1"/>
</dbReference>
<keyword evidence="6" id="KW-0627">Porphyrin biosynthesis</keyword>
<organism evidence="9 10">
    <name type="scientific">Mariniflexile soesokkakense</name>
    <dbReference type="NCBI Taxonomy" id="1343160"/>
    <lineage>
        <taxon>Bacteria</taxon>
        <taxon>Pseudomonadati</taxon>
        <taxon>Bacteroidota</taxon>
        <taxon>Flavobacteriia</taxon>
        <taxon>Flavobacteriales</taxon>
        <taxon>Flavobacteriaceae</taxon>
        <taxon>Mariniflexile</taxon>
    </lineage>
</organism>
<comment type="similarity">
    <text evidence="1">Belongs to the precorrin methyltransferase family.</text>
</comment>
<dbReference type="Gene3D" id="3.40.1010.10">
    <property type="entry name" value="Cobalt-precorrin-4 Transmethylase, Domain 1"/>
    <property type="match status" value="1"/>
</dbReference>
<keyword evidence="3 9" id="KW-0489">Methyltransferase</keyword>
<keyword evidence="5" id="KW-0949">S-adenosyl-L-methionine</keyword>
<name>A0ABV0AC36_9FLAO</name>
<dbReference type="Gene3D" id="3.30.950.10">
    <property type="entry name" value="Methyltransferase, Cobalt-precorrin-4 Transmethylase, Domain 2"/>
    <property type="match status" value="1"/>
</dbReference>
<dbReference type="Proteomes" id="UP001416393">
    <property type="component" value="Unassembled WGS sequence"/>
</dbReference>
<dbReference type="EC" id="2.1.1.107" evidence="2"/>
<dbReference type="PROSITE" id="PS00839">
    <property type="entry name" value="SUMT_1"/>
    <property type="match status" value="1"/>
</dbReference>
<dbReference type="InterPro" id="IPR014776">
    <property type="entry name" value="4pyrrole_Mease_sub2"/>
</dbReference>